<reference evidence="2" key="1">
    <citation type="journal article" date="2019" name="Int. J. Syst. Evol. Microbiol.">
        <title>The Global Catalogue of Microorganisms (GCM) 10K type strain sequencing project: providing services to taxonomists for standard genome sequencing and annotation.</title>
        <authorList>
            <consortium name="The Broad Institute Genomics Platform"/>
            <consortium name="The Broad Institute Genome Sequencing Center for Infectious Disease"/>
            <person name="Wu L."/>
            <person name="Ma J."/>
        </authorList>
    </citation>
    <scope>NUCLEOTIDE SEQUENCE [LARGE SCALE GENOMIC DNA]</scope>
    <source>
        <strain evidence="2">CCUG 49584</strain>
    </source>
</reference>
<organism evidence="1 2">
    <name type="scientific">Pseudochrobactrum kiredjianiae</name>
    <dbReference type="NCBI Taxonomy" id="386305"/>
    <lineage>
        <taxon>Bacteria</taxon>
        <taxon>Pseudomonadati</taxon>
        <taxon>Pseudomonadota</taxon>
        <taxon>Alphaproteobacteria</taxon>
        <taxon>Hyphomicrobiales</taxon>
        <taxon>Brucellaceae</taxon>
        <taxon>Pseudochrobactrum</taxon>
    </lineage>
</organism>
<accession>A0ABW3V7R0</accession>
<keyword evidence="2" id="KW-1185">Reference proteome</keyword>
<evidence type="ECO:0008006" key="3">
    <source>
        <dbReference type="Google" id="ProtNLM"/>
    </source>
</evidence>
<proteinExistence type="predicted"/>
<protein>
    <recommendedName>
        <fullName evidence="3">DUF3617 family protein</fullName>
    </recommendedName>
</protein>
<dbReference type="EMBL" id="JBHTMA010000040">
    <property type="protein sequence ID" value="MFD1228647.1"/>
    <property type="molecule type" value="Genomic_DNA"/>
</dbReference>
<evidence type="ECO:0000313" key="1">
    <source>
        <dbReference type="EMBL" id="MFD1228647.1"/>
    </source>
</evidence>
<dbReference type="Proteomes" id="UP001597263">
    <property type="component" value="Unassembled WGS sequence"/>
</dbReference>
<gene>
    <name evidence="1" type="ORF">ACFQ35_16005</name>
</gene>
<evidence type="ECO:0000313" key="2">
    <source>
        <dbReference type="Proteomes" id="UP001597263"/>
    </source>
</evidence>
<name>A0ABW3V7R0_9HYPH</name>
<dbReference type="RefSeq" id="WP_289385347.1">
    <property type="nucleotide sequence ID" value="NZ_JAUCBM010000001.1"/>
</dbReference>
<sequence length="229" mass="24664">MATLAVMRYAEHFIMILPPELNEIRNGIDVLFRLPFPLAEPYRSTITNCHNDTRGEYSHCSQGCGKSRDSTVPINGLAINTKCINVAAPLITVRVSNIGEKMLIRLGAIIAAGVILSGTQGIAAELNTRDITDQKEISARTDDFEKDLIQLGMPAQLDCKTVIGIQDNSQGSDESFGAICDLHISGKKSSAIMLCNDTMIGKLTIKAYGFSVNKAALGEFTKSNCQPGG</sequence>
<comment type="caution">
    <text evidence="1">The sequence shown here is derived from an EMBL/GenBank/DDBJ whole genome shotgun (WGS) entry which is preliminary data.</text>
</comment>